<dbReference type="EMBL" id="BQKC01000001">
    <property type="protein sequence ID" value="GJM55607.1"/>
    <property type="molecule type" value="Genomic_DNA"/>
</dbReference>
<dbReference type="Pfam" id="PF10009">
    <property type="entry name" value="DUF2252"/>
    <property type="match status" value="1"/>
</dbReference>
<comment type="caution">
    <text evidence="2">The sequence shown here is derived from an EMBL/GenBank/DDBJ whole genome shotgun (WGS) entry which is preliminary data.</text>
</comment>
<sequence length="492" mass="53295">MAQSRSTQPDRPSPFAGSSEPSIPDATLRRFSGFVEARDTGRSLRKRCPRSSLARWEVVPDRTSALDLILSQERGRLQALIPERHRRMAASPFAYFRATALPMAADLSTTPSTGLIVEACGDAHIGNFGGYRSPESALVFDLNDFDEVARGPWEWDVKRMVSSVAVCARSRGFGAATAHDAALACAAAYREAMAYFAHQGALSIWHTHVDVQGLLDALSADASKKERRQVAKGLAAAFAKDNSRAFRKLVEGEGADRRIVFDPPAIVPLDRFLPAGDVERFPRSLAELFSAYRSSLAPENRGLIDRYAYVGAALKVVGVGSVGMRNWVVALSGRQVDDPLVLQFKEAGESCLSRYTGLAPRYRGGERVVRGQRLMQATGDVLLGWADVPVPGAPGRSFYVRQLWDWKATVDLDAIDADTLALYGELCAWTLARAHARSGDRGAIAGYLGTSDAADRALCAFAEAYAEQNECDYRVFMDHVAGAAGTGKGEAS</sequence>
<gene>
    <name evidence="2" type="ORF">ATOP_12620</name>
</gene>
<name>A0AAV5B3D7_9ACTN</name>
<proteinExistence type="predicted"/>
<accession>A0AAV5B3D7</accession>
<dbReference type="RefSeq" id="WP_135977129.1">
    <property type="nucleotide sequence ID" value="NZ_BQKC01000001.1"/>
</dbReference>
<dbReference type="InterPro" id="IPR018721">
    <property type="entry name" value="DUF2252"/>
</dbReference>
<protein>
    <recommendedName>
        <fullName evidence="4">DUF2252 domain-containing protein</fullName>
    </recommendedName>
</protein>
<evidence type="ECO:0000256" key="1">
    <source>
        <dbReference type="SAM" id="MobiDB-lite"/>
    </source>
</evidence>
<feature type="region of interest" description="Disordered" evidence="1">
    <location>
        <begin position="1"/>
        <end position="25"/>
    </location>
</feature>
<evidence type="ECO:0000313" key="3">
    <source>
        <dbReference type="Proteomes" id="UP001055025"/>
    </source>
</evidence>
<dbReference type="AlphaFoldDB" id="A0AAV5B3D7"/>
<organism evidence="2 3">
    <name type="scientific">Granulimonas faecalis</name>
    <dbReference type="NCBI Taxonomy" id="2894155"/>
    <lineage>
        <taxon>Bacteria</taxon>
        <taxon>Bacillati</taxon>
        <taxon>Actinomycetota</taxon>
        <taxon>Coriobacteriia</taxon>
        <taxon>Coriobacteriales</taxon>
        <taxon>Kribbibacteriaceae</taxon>
        <taxon>Granulimonas</taxon>
    </lineage>
</organism>
<dbReference type="PANTHER" id="PTHR39441:SF1">
    <property type="entry name" value="DUF2252 DOMAIN-CONTAINING PROTEIN"/>
    <property type="match status" value="1"/>
</dbReference>
<reference evidence="2" key="1">
    <citation type="journal article" date="2022" name="Int. J. Syst. Evol. Microbiol.">
        <title>Granulimonas faecalis gen. nov., sp. nov., and Leptogranulimonas caecicola gen. nov., sp. nov., novel lactate-producing Atopobiaceae bacteria isolated from mouse intestines, and an emended description of the family Atopobiaceae.</title>
        <authorList>
            <person name="Morinaga K."/>
            <person name="Kusada H."/>
            <person name="Sakamoto S."/>
            <person name="Murakami T."/>
            <person name="Toyoda A."/>
            <person name="Mori H."/>
            <person name="Meng X.Y."/>
            <person name="Takashino M."/>
            <person name="Murotomi K."/>
            <person name="Tamaki H."/>
        </authorList>
    </citation>
    <scope>NUCLEOTIDE SEQUENCE</scope>
    <source>
        <strain evidence="2">OPF53</strain>
    </source>
</reference>
<dbReference type="PANTHER" id="PTHR39441">
    <property type="entry name" value="DUF2252 DOMAIN-CONTAINING PROTEIN"/>
    <property type="match status" value="1"/>
</dbReference>
<keyword evidence="3" id="KW-1185">Reference proteome</keyword>
<dbReference type="Proteomes" id="UP001055025">
    <property type="component" value="Unassembled WGS sequence"/>
</dbReference>
<evidence type="ECO:0008006" key="4">
    <source>
        <dbReference type="Google" id="ProtNLM"/>
    </source>
</evidence>
<evidence type="ECO:0000313" key="2">
    <source>
        <dbReference type="EMBL" id="GJM55607.1"/>
    </source>
</evidence>
<feature type="compositionally biased region" description="Polar residues" evidence="1">
    <location>
        <begin position="1"/>
        <end position="10"/>
    </location>
</feature>